<evidence type="ECO:0000256" key="1">
    <source>
        <dbReference type="SAM" id="Phobius"/>
    </source>
</evidence>
<keyword evidence="1" id="KW-0812">Transmembrane</keyword>
<feature type="transmembrane region" description="Helical" evidence="1">
    <location>
        <begin position="167"/>
        <end position="187"/>
    </location>
</feature>
<dbReference type="PANTHER" id="PTHR36009">
    <property type="match status" value="1"/>
</dbReference>
<feature type="transmembrane region" description="Helical" evidence="1">
    <location>
        <begin position="135"/>
        <end position="155"/>
    </location>
</feature>
<keyword evidence="1" id="KW-1133">Transmembrane helix</keyword>
<evidence type="ECO:0000313" key="2">
    <source>
        <dbReference type="EMBL" id="GLC53830.1"/>
    </source>
</evidence>
<name>A0A9W6BLA3_9CHLO</name>
<feature type="transmembrane region" description="Helical" evidence="1">
    <location>
        <begin position="85"/>
        <end position="104"/>
    </location>
</feature>
<organism evidence="2 3">
    <name type="scientific">Pleodorina starrii</name>
    <dbReference type="NCBI Taxonomy" id="330485"/>
    <lineage>
        <taxon>Eukaryota</taxon>
        <taxon>Viridiplantae</taxon>
        <taxon>Chlorophyta</taxon>
        <taxon>core chlorophytes</taxon>
        <taxon>Chlorophyceae</taxon>
        <taxon>CS clade</taxon>
        <taxon>Chlamydomonadales</taxon>
        <taxon>Volvocaceae</taxon>
        <taxon>Pleodorina</taxon>
    </lineage>
</organism>
<gene>
    <name evidence="2" type="primary">PLEST011798</name>
    <name evidence="2" type="ORF">PLESTB_000791900</name>
</gene>
<evidence type="ECO:0008006" key="4">
    <source>
        <dbReference type="Google" id="ProtNLM"/>
    </source>
</evidence>
<dbReference type="Proteomes" id="UP001165080">
    <property type="component" value="Unassembled WGS sequence"/>
</dbReference>
<sequence length="317" mass="34828">MAQLVLRPFQSQLQLTRKANKTIQVPTCAARPSSPGTCSTSVFGHGAAWPSPSARRVVVRSAKQDPPSTPPASSPTPSAPDNSQLLFSIGITALWIGLSVYGFLLSPNQTPYRDQIFIERIIGIGEQDGFVVNPVFVSLFSIMGIYPAIYAALLVPAGRSENKVPAWPFVTLSFAFGAFALLPYMALWRPYRRPEDNPLPPPPSELEGWNRLFLKGAETPVMPALLLAGSVYYIFQAVTSSGDVWLDYLKLFDESRLVHVSSVDFATLTALAPFWMDNDATGRNWDKRSQLLPILSVLPVIGPCIYLLLRPKAQQPQ</sequence>
<keyword evidence="3" id="KW-1185">Reference proteome</keyword>
<dbReference type="PANTHER" id="PTHR36009:SF3">
    <property type="entry name" value="TRANSMEMBRANE PROTEIN"/>
    <property type="match status" value="1"/>
</dbReference>
<evidence type="ECO:0000313" key="3">
    <source>
        <dbReference type="Proteomes" id="UP001165080"/>
    </source>
</evidence>
<keyword evidence="1" id="KW-0472">Membrane</keyword>
<dbReference type="OrthoDB" id="47210at2759"/>
<protein>
    <recommendedName>
        <fullName evidence="4">DUF2834 domain-containing protein</fullName>
    </recommendedName>
</protein>
<feature type="transmembrane region" description="Helical" evidence="1">
    <location>
        <begin position="257"/>
        <end position="276"/>
    </location>
</feature>
<reference evidence="2 3" key="1">
    <citation type="journal article" date="2023" name="Commun. Biol.">
        <title>Reorganization of the ancestral sex-determining regions during the evolution of trioecy in Pleodorina starrii.</title>
        <authorList>
            <person name="Takahashi K."/>
            <person name="Suzuki S."/>
            <person name="Kawai-Toyooka H."/>
            <person name="Yamamoto K."/>
            <person name="Hamaji T."/>
            <person name="Ootsuki R."/>
            <person name="Yamaguchi H."/>
            <person name="Kawachi M."/>
            <person name="Higashiyama T."/>
            <person name="Nozaki H."/>
        </authorList>
    </citation>
    <scope>NUCLEOTIDE SEQUENCE [LARGE SCALE GENOMIC DNA]</scope>
    <source>
        <strain evidence="2 3">NIES-4479</strain>
    </source>
</reference>
<proteinExistence type="predicted"/>
<dbReference type="AlphaFoldDB" id="A0A9W6BLA3"/>
<accession>A0A9W6BLA3</accession>
<dbReference type="EMBL" id="BRXU01000008">
    <property type="protein sequence ID" value="GLC53830.1"/>
    <property type="molecule type" value="Genomic_DNA"/>
</dbReference>
<comment type="caution">
    <text evidence="2">The sequence shown here is derived from an EMBL/GenBank/DDBJ whole genome shotgun (WGS) entry which is preliminary data.</text>
</comment>
<feature type="transmembrane region" description="Helical" evidence="1">
    <location>
        <begin position="291"/>
        <end position="309"/>
    </location>
</feature>